<protein>
    <submittedName>
        <fullName evidence="2">Uncharacterized protein</fullName>
    </submittedName>
</protein>
<dbReference type="AlphaFoldDB" id="A0A9P8XSU1"/>
<evidence type="ECO:0000313" key="3">
    <source>
        <dbReference type="Proteomes" id="UP000756346"/>
    </source>
</evidence>
<dbReference type="Pfam" id="PF04681">
    <property type="entry name" value="Bys1"/>
    <property type="match status" value="1"/>
</dbReference>
<evidence type="ECO:0000256" key="1">
    <source>
        <dbReference type="SAM" id="SignalP"/>
    </source>
</evidence>
<evidence type="ECO:0000313" key="2">
    <source>
        <dbReference type="EMBL" id="KAH7014575.1"/>
    </source>
</evidence>
<keyword evidence="3" id="KW-1185">Reference proteome</keyword>
<gene>
    <name evidence="2" type="ORF">B0I36DRAFT_369516</name>
</gene>
<reference evidence="2" key="1">
    <citation type="journal article" date="2021" name="Nat. Commun.">
        <title>Genetic determinants of endophytism in the Arabidopsis root mycobiome.</title>
        <authorList>
            <person name="Mesny F."/>
            <person name="Miyauchi S."/>
            <person name="Thiergart T."/>
            <person name="Pickel B."/>
            <person name="Atanasova L."/>
            <person name="Karlsson M."/>
            <person name="Huettel B."/>
            <person name="Barry K.W."/>
            <person name="Haridas S."/>
            <person name="Chen C."/>
            <person name="Bauer D."/>
            <person name="Andreopoulos W."/>
            <person name="Pangilinan J."/>
            <person name="LaButti K."/>
            <person name="Riley R."/>
            <person name="Lipzen A."/>
            <person name="Clum A."/>
            <person name="Drula E."/>
            <person name="Henrissat B."/>
            <person name="Kohler A."/>
            <person name="Grigoriev I.V."/>
            <person name="Martin F.M."/>
            <person name="Hacquard S."/>
        </authorList>
    </citation>
    <scope>NUCLEOTIDE SEQUENCE</scope>
    <source>
        <strain evidence="2">MPI-CAGE-CH-0230</strain>
    </source>
</reference>
<proteinExistence type="predicted"/>
<accession>A0A9P8XSU1</accession>
<dbReference type="Proteomes" id="UP000756346">
    <property type="component" value="Unassembled WGS sequence"/>
</dbReference>
<keyword evidence="1" id="KW-0732">Signal</keyword>
<organism evidence="2 3">
    <name type="scientific">Microdochium trichocladiopsis</name>
    <dbReference type="NCBI Taxonomy" id="1682393"/>
    <lineage>
        <taxon>Eukaryota</taxon>
        <taxon>Fungi</taxon>
        <taxon>Dikarya</taxon>
        <taxon>Ascomycota</taxon>
        <taxon>Pezizomycotina</taxon>
        <taxon>Sordariomycetes</taxon>
        <taxon>Xylariomycetidae</taxon>
        <taxon>Xylariales</taxon>
        <taxon>Microdochiaceae</taxon>
        <taxon>Microdochium</taxon>
    </lineage>
</organism>
<sequence length="255" mass="27039">MSSTKLALGALLAAMATGASAGSLKIHSYCSSKVTVVLSHNGGCDYGTDSRCIRDGSKPWTISSGATTAFNWITSGNGVSVKISKEGVNGILQYEYAMATGQYGGLYWDLSDLDGKGNGLVGTPFFNDNVKVSPTGNGEGQGTCVKIRCQAGKVCLDSYQHPDDPNTKWCPADTGDMWLDLCQPESSFWSRAVAEEDITYVTPTPPQEPEGTAPGPAIPTIVRDYFIQQAAIEASAVEPEVEEPTVTKVGRAYYA</sequence>
<dbReference type="RefSeq" id="XP_046005542.1">
    <property type="nucleotide sequence ID" value="XM_046159789.1"/>
</dbReference>
<dbReference type="PANTHER" id="PTHR36195:SF6">
    <property type="entry name" value="SECRETED THAUMATIN-LIKE PROTEIN CALA"/>
    <property type="match status" value="1"/>
</dbReference>
<dbReference type="EMBL" id="JAGTJQ010000013">
    <property type="protein sequence ID" value="KAH7014575.1"/>
    <property type="molecule type" value="Genomic_DNA"/>
</dbReference>
<dbReference type="OrthoDB" id="4762281at2759"/>
<dbReference type="InterPro" id="IPR006771">
    <property type="entry name" value="CetA-like"/>
</dbReference>
<feature type="chain" id="PRO_5040486283" evidence="1">
    <location>
        <begin position="22"/>
        <end position="255"/>
    </location>
</feature>
<name>A0A9P8XSU1_9PEZI</name>
<dbReference type="GeneID" id="70189335"/>
<dbReference type="PANTHER" id="PTHR36195">
    <property type="entry name" value="DOMAIN PROTEIN, PUTATIVE (AFU_ORTHOLOGUE AFUA_5G01990)-RELATED-RELATED"/>
    <property type="match status" value="1"/>
</dbReference>
<comment type="caution">
    <text evidence="2">The sequence shown here is derived from an EMBL/GenBank/DDBJ whole genome shotgun (WGS) entry which is preliminary data.</text>
</comment>
<feature type="signal peptide" evidence="1">
    <location>
        <begin position="1"/>
        <end position="21"/>
    </location>
</feature>